<keyword evidence="2" id="KW-1185">Reference proteome</keyword>
<name>A0A1H1VMF7_9PSED</name>
<dbReference type="RefSeq" id="WP_090206079.1">
    <property type="nucleotide sequence ID" value="NZ_LT629777.1"/>
</dbReference>
<dbReference type="AlphaFoldDB" id="A0A1H1VMF7"/>
<dbReference type="EMBL" id="LT629777">
    <property type="protein sequence ID" value="SDS85903.1"/>
    <property type="molecule type" value="Genomic_DNA"/>
</dbReference>
<accession>A0A1H1VMF7</accession>
<protein>
    <submittedName>
        <fullName evidence="1">Uncharacterized protein</fullName>
    </submittedName>
</protein>
<sequence>MLKIKFINGPQDGEKVIRTALEHIHRNKHAPLELQKADPKQFRVGVHHQIYDLNPADIIDGKGFEAATLSGSRYLVAEGSKSLAAAEITMDTASNKAAFHLINVGPFVEGFEKAVRLAESLPHKGEYACHILRIAPMYIMALWLKPTSGTKDIIVPLEPTPGYLQAREYTPATFLKAVLPHAHPVEMPV</sequence>
<proteinExistence type="predicted"/>
<dbReference type="GeneID" id="300207990"/>
<dbReference type="Proteomes" id="UP000199524">
    <property type="component" value="Chromosome I"/>
</dbReference>
<evidence type="ECO:0000313" key="1">
    <source>
        <dbReference type="EMBL" id="SDS85903.1"/>
    </source>
</evidence>
<reference evidence="2" key="1">
    <citation type="submission" date="2016-10" db="EMBL/GenBank/DDBJ databases">
        <authorList>
            <person name="Varghese N."/>
            <person name="Submissions S."/>
        </authorList>
    </citation>
    <scope>NUCLEOTIDE SEQUENCE [LARGE SCALE GENOMIC DNA]</scope>
    <source>
        <strain evidence="2">ATCC 23835</strain>
    </source>
</reference>
<evidence type="ECO:0000313" key="2">
    <source>
        <dbReference type="Proteomes" id="UP000199524"/>
    </source>
</evidence>
<organism evidence="1 2">
    <name type="scientific">Pseudomonas asplenii</name>
    <dbReference type="NCBI Taxonomy" id="53407"/>
    <lineage>
        <taxon>Bacteria</taxon>
        <taxon>Pseudomonadati</taxon>
        <taxon>Pseudomonadota</taxon>
        <taxon>Gammaproteobacteria</taxon>
        <taxon>Pseudomonadales</taxon>
        <taxon>Pseudomonadaceae</taxon>
        <taxon>Pseudomonas</taxon>
    </lineage>
</organism>
<gene>
    <name evidence="1" type="ORF">SAMN05216598_3028</name>
</gene>